<dbReference type="OrthoDB" id="9798438at2"/>
<feature type="chain" id="PRO_5020728474" description="Integral membrane protein" evidence="1">
    <location>
        <begin position="30"/>
        <end position="308"/>
    </location>
</feature>
<proteinExistence type="predicted"/>
<organism evidence="2 3">
    <name type="scientific">Tahibacter aquaticus</name>
    <dbReference type="NCBI Taxonomy" id="520092"/>
    <lineage>
        <taxon>Bacteria</taxon>
        <taxon>Pseudomonadati</taxon>
        <taxon>Pseudomonadota</taxon>
        <taxon>Gammaproteobacteria</taxon>
        <taxon>Lysobacterales</taxon>
        <taxon>Rhodanobacteraceae</taxon>
        <taxon>Tahibacter</taxon>
    </lineage>
</organism>
<reference evidence="2 3" key="1">
    <citation type="submission" date="2019-03" db="EMBL/GenBank/DDBJ databases">
        <title>Genomic Encyclopedia of Type Strains, Phase IV (KMG-IV): sequencing the most valuable type-strain genomes for metagenomic binning, comparative biology and taxonomic classification.</title>
        <authorList>
            <person name="Goeker M."/>
        </authorList>
    </citation>
    <scope>NUCLEOTIDE SEQUENCE [LARGE SCALE GENOMIC DNA]</scope>
    <source>
        <strain evidence="2 3">DSM 21667</strain>
    </source>
</reference>
<dbReference type="RefSeq" id="WP_133820233.1">
    <property type="nucleotide sequence ID" value="NZ_SNZH01000012.1"/>
</dbReference>
<protein>
    <recommendedName>
        <fullName evidence="4">Integral membrane protein</fullName>
    </recommendedName>
</protein>
<sequence length="308" mass="33133">MPRPRPALPLAGLLPALCLCLAGLPAALAAAEPVPQIAGLLRDTRLDEVSGMASSQRTPGRLWLHNDSGTRAELFAVDASGRVQARLTLPGIKPVDWEDLASFTLDGKAYLLIADTGDNGGVRRRSELIVLEEPAFDAGKQELSLQAQPAWRIAFRYADEPHDVEAVGVDAQAGRVLLLTKRTSPPQIWSLPLKPADTREQVAELAGTLAVPNENTPSVDFHRRLQPGRPTGMAIAADGHSALVLTYASAWLFQRNDGESWPQALARLPRVFPIGLVGQAEAVSIAGDGRSGLITGERWPAPLIRIEW</sequence>
<evidence type="ECO:0008006" key="4">
    <source>
        <dbReference type="Google" id="ProtNLM"/>
    </source>
</evidence>
<evidence type="ECO:0000256" key="1">
    <source>
        <dbReference type="SAM" id="SignalP"/>
    </source>
</evidence>
<gene>
    <name evidence="2" type="ORF">DFR29_112184</name>
</gene>
<keyword evidence="1" id="KW-0732">Signal</keyword>
<comment type="caution">
    <text evidence="2">The sequence shown here is derived from an EMBL/GenBank/DDBJ whole genome shotgun (WGS) entry which is preliminary data.</text>
</comment>
<accession>A0A4V3DLT0</accession>
<dbReference type="EMBL" id="SNZH01000012">
    <property type="protein sequence ID" value="TDR40870.1"/>
    <property type="molecule type" value="Genomic_DNA"/>
</dbReference>
<evidence type="ECO:0000313" key="2">
    <source>
        <dbReference type="EMBL" id="TDR40870.1"/>
    </source>
</evidence>
<dbReference type="SUPFAM" id="SSF50956">
    <property type="entry name" value="Thermostable phytase (3-phytase)"/>
    <property type="match status" value="1"/>
</dbReference>
<evidence type="ECO:0000313" key="3">
    <source>
        <dbReference type="Proteomes" id="UP000295293"/>
    </source>
</evidence>
<keyword evidence="3" id="KW-1185">Reference proteome</keyword>
<name>A0A4V3DLT0_9GAMM</name>
<dbReference type="Proteomes" id="UP000295293">
    <property type="component" value="Unassembled WGS sequence"/>
</dbReference>
<feature type="signal peptide" evidence="1">
    <location>
        <begin position="1"/>
        <end position="29"/>
    </location>
</feature>
<dbReference type="AlphaFoldDB" id="A0A4V3DLT0"/>